<evidence type="ECO:0000256" key="3">
    <source>
        <dbReference type="ARBA" id="ARBA00011738"/>
    </source>
</evidence>
<dbReference type="GO" id="GO:1901605">
    <property type="term" value="P:alpha-amino acid metabolic process"/>
    <property type="evidence" value="ECO:0007669"/>
    <property type="project" value="TreeGrafter"/>
</dbReference>
<dbReference type="Proteomes" id="UP000220629">
    <property type="component" value="Unassembled WGS sequence"/>
</dbReference>
<sequence length="425" mass="45106">MYDFTAPFREPAGSPIRELFRYLGLPGMISFAGGYPAAGLFDTEGLERAAQRAYARPVRCLQYGPTDGLPELKEALAARLASRGASCRPEELVVTTGSQQGLDLLLRVLVAPGDLVLTEQPAYPATLAALRLAQARIVTLPTDGAGLDVEALAELLDSGRVARPKLLYTVPTFANPTGATLTRERRLALLALAARHRFVIVEDDPYADLRFAGEPVPSMLALSDQVPGSRDWVVHFASLSKIVAPGLRVGWTVAPAEIARRCTIAKQTVDLCSSPWTQAVAAEYLAEGALERHLPLIAAAYRDKCDALCDGLEAALGDAIDFHRPEGGLFVWARIGGAESAALLKQAIAQNVIFVPGRAFYEDGVDPCALRLSFAAPAPDDIREGVRRLKLALDATLAGEDVVAARAAARPAPGSALPAGGSIRA</sequence>
<keyword evidence="4 8" id="KW-0032">Aminotransferase</keyword>
<dbReference type="RefSeq" id="WP_098153071.1">
    <property type="nucleotide sequence ID" value="NZ_CP065596.1"/>
</dbReference>
<comment type="caution">
    <text evidence="8">The sequence shown here is derived from an EMBL/GenBank/DDBJ whole genome shotgun (WGS) entry which is preliminary data.</text>
</comment>
<evidence type="ECO:0000259" key="7">
    <source>
        <dbReference type="Pfam" id="PF00155"/>
    </source>
</evidence>
<dbReference type="InterPro" id="IPR050859">
    <property type="entry name" value="Class-I_PLP-dep_aminotransf"/>
</dbReference>
<dbReference type="EMBL" id="PDDY01000001">
    <property type="protein sequence ID" value="PEH43431.1"/>
    <property type="molecule type" value="Genomic_DNA"/>
</dbReference>
<evidence type="ECO:0000313" key="9">
    <source>
        <dbReference type="Proteomes" id="UP000220629"/>
    </source>
</evidence>
<dbReference type="CDD" id="cd00609">
    <property type="entry name" value="AAT_like"/>
    <property type="match status" value="1"/>
</dbReference>
<dbReference type="GO" id="GO:0008483">
    <property type="term" value="F:transaminase activity"/>
    <property type="evidence" value="ECO:0007669"/>
    <property type="project" value="UniProtKB-KW"/>
</dbReference>
<evidence type="ECO:0000256" key="1">
    <source>
        <dbReference type="ARBA" id="ARBA00001933"/>
    </source>
</evidence>
<evidence type="ECO:0000256" key="4">
    <source>
        <dbReference type="ARBA" id="ARBA00022576"/>
    </source>
</evidence>
<dbReference type="InterPro" id="IPR015424">
    <property type="entry name" value="PyrdxlP-dep_Trfase"/>
</dbReference>
<protein>
    <submittedName>
        <fullName evidence="8">2-aminoadipate aminotransferase</fullName>
    </submittedName>
</protein>
<evidence type="ECO:0000256" key="5">
    <source>
        <dbReference type="ARBA" id="ARBA00022679"/>
    </source>
</evidence>
<comment type="cofactor">
    <cofactor evidence="1">
        <name>pyridoxal 5'-phosphate</name>
        <dbReference type="ChEBI" id="CHEBI:597326"/>
    </cofactor>
</comment>
<dbReference type="AlphaFoldDB" id="A0A2A7SIR0"/>
<dbReference type="InterPro" id="IPR015422">
    <property type="entry name" value="PyrdxlP-dep_Trfase_small"/>
</dbReference>
<reference evidence="9" key="1">
    <citation type="submission" date="2017-09" db="EMBL/GenBank/DDBJ databases">
        <title>FDA dAtabase for Regulatory Grade micrObial Sequences (FDA-ARGOS): Supporting development and validation of Infectious Disease Dx tests.</title>
        <authorList>
            <person name="Minogue T."/>
            <person name="Wolcott M."/>
            <person name="Wasieloski L."/>
            <person name="Aguilar W."/>
            <person name="Moore D."/>
            <person name="Tallon L."/>
            <person name="Sadzewicz L."/>
            <person name="Ott S."/>
            <person name="Zhao X."/>
            <person name="Nagaraj S."/>
            <person name="Vavikolanu K."/>
            <person name="Aluvathingal J."/>
            <person name="Nadendla S."/>
            <person name="Sichtig H."/>
        </authorList>
    </citation>
    <scope>NUCLEOTIDE SEQUENCE [LARGE SCALE GENOMIC DNA]</scope>
    <source>
        <strain evidence="9">FDAARGOS_390</strain>
    </source>
</reference>
<proteinExistence type="inferred from homology"/>
<accession>A0A2A7SIR0</accession>
<comment type="subunit">
    <text evidence="3">Homodimer.</text>
</comment>
<dbReference type="Gene3D" id="3.90.1150.10">
    <property type="entry name" value="Aspartate Aminotransferase, domain 1"/>
    <property type="match status" value="1"/>
</dbReference>
<dbReference type="InterPro" id="IPR004839">
    <property type="entry name" value="Aminotransferase_I/II_large"/>
</dbReference>
<keyword evidence="6" id="KW-0663">Pyridoxal phosphate</keyword>
<evidence type="ECO:0000256" key="6">
    <source>
        <dbReference type="ARBA" id="ARBA00022898"/>
    </source>
</evidence>
<keyword evidence="5 8" id="KW-0808">Transferase</keyword>
<dbReference type="Gene3D" id="3.40.640.10">
    <property type="entry name" value="Type I PLP-dependent aspartate aminotransferase-like (Major domain)"/>
    <property type="match status" value="1"/>
</dbReference>
<feature type="domain" description="Aminotransferase class I/classII large" evidence="7">
    <location>
        <begin position="55"/>
        <end position="389"/>
    </location>
</feature>
<dbReference type="Pfam" id="PF00155">
    <property type="entry name" value="Aminotran_1_2"/>
    <property type="match status" value="1"/>
</dbReference>
<dbReference type="InterPro" id="IPR015421">
    <property type="entry name" value="PyrdxlP-dep_Trfase_major"/>
</dbReference>
<name>A0A2A7SIR0_BURGA</name>
<comment type="similarity">
    <text evidence="2">Belongs to the class-I pyridoxal-phosphate-dependent aminotransferase family.</text>
</comment>
<gene>
    <name evidence="8" type="ORF">CRM94_15445</name>
</gene>
<dbReference type="FunFam" id="3.40.640.10:FF:000053">
    <property type="entry name" value="Aminotransferase, class I"/>
    <property type="match status" value="1"/>
</dbReference>
<dbReference type="SUPFAM" id="SSF53383">
    <property type="entry name" value="PLP-dependent transferases"/>
    <property type="match status" value="1"/>
</dbReference>
<dbReference type="PANTHER" id="PTHR42790">
    <property type="entry name" value="AMINOTRANSFERASE"/>
    <property type="match status" value="1"/>
</dbReference>
<evidence type="ECO:0000256" key="2">
    <source>
        <dbReference type="ARBA" id="ARBA00007441"/>
    </source>
</evidence>
<organism evidence="8 9">
    <name type="scientific">Burkholderia gladioli</name>
    <name type="common">Pseudomonas marginata</name>
    <name type="synonym">Phytomonas marginata</name>
    <dbReference type="NCBI Taxonomy" id="28095"/>
    <lineage>
        <taxon>Bacteria</taxon>
        <taxon>Pseudomonadati</taxon>
        <taxon>Pseudomonadota</taxon>
        <taxon>Betaproteobacteria</taxon>
        <taxon>Burkholderiales</taxon>
        <taxon>Burkholderiaceae</taxon>
        <taxon>Burkholderia</taxon>
    </lineage>
</organism>
<evidence type="ECO:0000313" key="8">
    <source>
        <dbReference type="EMBL" id="PEH43431.1"/>
    </source>
</evidence>
<dbReference type="GO" id="GO:0030170">
    <property type="term" value="F:pyridoxal phosphate binding"/>
    <property type="evidence" value="ECO:0007669"/>
    <property type="project" value="InterPro"/>
</dbReference>
<dbReference type="PANTHER" id="PTHR42790:SF19">
    <property type="entry name" value="KYNURENINE_ALPHA-AMINOADIPATE AMINOTRANSFERASE, MITOCHONDRIAL"/>
    <property type="match status" value="1"/>
</dbReference>